<dbReference type="GO" id="GO:0000030">
    <property type="term" value="F:mannosyltransferase activity"/>
    <property type="evidence" value="ECO:0007669"/>
    <property type="project" value="InterPro"/>
</dbReference>
<feature type="domain" description="Protein O-mannosyl-transferase C-terminal four TM" evidence="11">
    <location>
        <begin position="656"/>
        <end position="821"/>
    </location>
</feature>
<feature type="transmembrane region" description="Helical" evidence="8">
    <location>
        <begin position="504"/>
        <end position="529"/>
    </location>
</feature>
<comment type="caution">
    <text evidence="12">The sequence shown here is derived from an EMBL/GenBank/DDBJ whole genome shotgun (WGS) entry which is preliminary data.</text>
</comment>
<sequence length="822" mass="95064">MFTFIKRISSSKIFLLLLFGLFLRIILSFFGTLNLDQGTFVAWSANLTRDGFKNFYNGWSDYLPGYLYVLWLLGKINLAGVIPTTILYKLPAILSDIATGYLIYRILRKSKGVKWGLIGAAIYIFNPAILSNSALWGQVDSLTSLFSVLSIYLLPINYLLSAISLAIGTLVKPQTAFIFPVIVFMVFKERWKLQKIFAYLSVGLFVFIGSFIPFWNHGNLASFILERLGISLNQYPYTSINAFNFWGLIGIWKPDNVFMQVGGYLLVLIITIVIAIRRNREQKNTKYFLAALIFASSFVFFTRMHERHLLPLFAPLAIATIESPILLIPYVGFSLTYIANLYYAYVWISSNFKEIFSDFVIKAIEVANIGSVFFMFTVIAKKINKTWSWFKYPINRLIGNKKRLITEYKLPNINLSKNKSKYILIGILTFAFITRIYNLNSPKNEYFDEVYHAFTAKVMMHADANKAWEWWNTPPEGFAYEWTHPPLAKLGMVMGMKIFGENSFGYRIPGVLLGVGSVLMVYLLAKLLFKDELTGLLSAAIFSLDGLALVMSRIGMNDIYLLFFVLLSIYLFMKGEASGPKGRTARWDFWSAISFGLAISSKWSAIWATPIFFVLWLRRKNKFRLSTFAFFLVVPFIIYLSSYIPMFLTGHDLGIWWGMQKQMWWYHTGLVATHAYSSSWWTWPFLIRPIYLYTSDEVGGWVARIYAMGNPFIFWFGFVSIATSAIYSYLERNKNLAFVVFAYLIFFVPWAASPRIMFLYHYLPSVPFLAIATGYVLRRNPKLTFACLLICLLFFIYFYPHWIGLQIPLWLDRSYYWVNSWR</sequence>
<feature type="domain" description="Glycosyltransferase RgtA/B/C/D-like" evidence="10">
    <location>
        <begin position="89"/>
        <end position="208"/>
    </location>
</feature>
<keyword evidence="3 12" id="KW-0328">Glycosyltransferase</keyword>
<feature type="transmembrane region" description="Helical" evidence="8">
    <location>
        <begin position="359"/>
        <end position="380"/>
    </location>
</feature>
<keyword evidence="4 12" id="KW-0808">Transferase</keyword>
<feature type="transmembrane region" description="Helical" evidence="8">
    <location>
        <begin position="759"/>
        <end position="777"/>
    </location>
</feature>
<dbReference type="InterPro" id="IPR003342">
    <property type="entry name" value="ArnT-like_N"/>
</dbReference>
<feature type="transmembrane region" description="Helical" evidence="8">
    <location>
        <begin position="559"/>
        <end position="577"/>
    </location>
</feature>
<feature type="transmembrane region" description="Helical" evidence="8">
    <location>
        <begin position="68"/>
        <end position="88"/>
    </location>
</feature>
<dbReference type="Proteomes" id="UP000034774">
    <property type="component" value="Unassembled WGS sequence"/>
</dbReference>
<dbReference type="PANTHER" id="PTHR33908">
    <property type="entry name" value="MANNOSYLTRANSFERASE YKCB-RELATED"/>
    <property type="match status" value="1"/>
</dbReference>
<evidence type="ECO:0000256" key="3">
    <source>
        <dbReference type="ARBA" id="ARBA00022676"/>
    </source>
</evidence>
<gene>
    <name evidence="12" type="ORF">UT17_C0003G0146</name>
</gene>
<dbReference type="GO" id="GO:0016763">
    <property type="term" value="F:pentosyltransferase activity"/>
    <property type="evidence" value="ECO:0007669"/>
    <property type="project" value="TreeGrafter"/>
</dbReference>
<evidence type="ECO:0000256" key="2">
    <source>
        <dbReference type="ARBA" id="ARBA00022475"/>
    </source>
</evidence>
<name>A0A0G0LJQ1_9BACT</name>
<keyword evidence="5 8" id="KW-0812">Transmembrane</keyword>
<feature type="transmembrane region" description="Helical" evidence="8">
    <location>
        <begin position="783"/>
        <end position="803"/>
    </location>
</feature>
<evidence type="ECO:0000259" key="11">
    <source>
        <dbReference type="Pfam" id="PF16192"/>
    </source>
</evidence>
<comment type="subcellular location">
    <subcellularLocation>
        <location evidence="1">Cell membrane</location>
        <topology evidence="1">Multi-pass membrane protein</topology>
    </subcellularLocation>
</comment>
<evidence type="ECO:0000313" key="12">
    <source>
        <dbReference type="EMBL" id="KKQ92123.1"/>
    </source>
</evidence>
<dbReference type="GO" id="GO:0006493">
    <property type="term" value="P:protein O-linked glycosylation"/>
    <property type="evidence" value="ECO:0007669"/>
    <property type="project" value="InterPro"/>
</dbReference>
<organism evidence="12 13">
    <name type="scientific">Candidatus Woesebacteria bacterium GW2011_GWB1_39_10</name>
    <dbReference type="NCBI Taxonomy" id="1618572"/>
    <lineage>
        <taxon>Bacteria</taxon>
        <taxon>Candidatus Woeseibacteriota</taxon>
    </lineage>
</organism>
<reference evidence="12 13" key="1">
    <citation type="journal article" date="2015" name="Nature">
        <title>rRNA introns, odd ribosomes, and small enigmatic genomes across a large radiation of phyla.</title>
        <authorList>
            <person name="Brown C.T."/>
            <person name="Hug L.A."/>
            <person name="Thomas B.C."/>
            <person name="Sharon I."/>
            <person name="Castelle C.J."/>
            <person name="Singh A."/>
            <person name="Wilkins M.J."/>
            <person name="Williams K.H."/>
            <person name="Banfield J.F."/>
        </authorList>
    </citation>
    <scope>NUCLEOTIDE SEQUENCE [LARGE SCALE GENOMIC DNA]</scope>
</reference>
<evidence type="ECO:0000256" key="5">
    <source>
        <dbReference type="ARBA" id="ARBA00022692"/>
    </source>
</evidence>
<dbReference type="InterPro" id="IPR050297">
    <property type="entry name" value="LipidA_mod_glycosyltrf_83"/>
</dbReference>
<evidence type="ECO:0000259" key="10">
    <source>
        <dbReference type="Pfam" id="PF13231"/>
    </source>
</evidence>
<feature type="transmembrane region" description="Helical" evidence="8">
    <location>
        <begin position="325"/>
        <end position="347"/>
    </location>
</feature>
<dbReference type="Pfam" id="PF02366">
    <property type="entry name" value="PMT"/>
    <property type="match status" value="1"/>
</dbReference>
<feature type="transmembrane region" description="Helical" evidence="8">
    <location>
        <begin position="535"/>
        <end position="552"/>
    </location>
</feature>
<dbReference type="InterPro" id="IPR032421">
    <property type="entry name" value="PMT_4TMC"/>
</dbReference>
<feature type="transmembrane region" description="Helical" evidence="8">
    <location>
        <begin position="196"/>
        <end position="215"/>
    </location>
</feature>
<protein>
    <submittedName>
        <fullName evidence="12">Dolichyl-phosphate-mannose-protein mannosyltransferase family protein</fullName>
    </submittedName>
</protein>
<feature type="transmembrane region" description="Helical" evidence="8">
    <location>
        <begin position="156"/>
        <end position="184"/>
    </location>
</feature>
<keyword evidence="2" id="KW-1003">Cell membrane</keyword>
<feature type="transmembrane region" description="Helical" evidence="8">
    <location>
        <begin position="623"/>
        <end position="644"/>
    </location>
</feature>
<feature type="transmembrane region" description="Helical" evidence="8">
    <location>
        <begin position="420"/>
        <end position="437"/>
    </location>
</feature>
<dbReference type="AlphaFoldDB" id="A0A0G0LJQ1"/>
<dbReference type="Pfam" id="PF16192">
    <property type="entry name" value="PMT_4TMC"/>
    <property type="match status" value="1"/>
</dbReference>
<dbReference type="Pfam" id="PF13231">
    <property type="entry name" value="PMT_2"/>
    <property type="match status" value="1"/>
</dbReference>
<dbReference type="GO" id="GO:0009103">
    <property type="term" value="P:lipopolysaccharide biosynthetic process"/>
    <property type="evidence" value="ECO:0007669"/>
    <property type="project" value="UniProtKB-ARBA"/>
</dbReference>
<keyword evidence="7 8" id="KW-0472">Membrane</keyword>
<evidence type="ECO:0000313" key="13">
    <source>
        <dbReference type="Proteomes" id="UP000034774"/>
    </source>
</evidence>
<feature type="transmembrane region" description="Helical" evidence="8">
    <location>
        <begin position="736"/>
        <end position="752"/>
    </location>
</feature>
<evidence type="ECO:0000259" key="9">
    <source>
        <dbReference type="Pfam" id="PF02366"/>
    </source>
</evidence>
<evidence type="ECO:0000256" key="6">
    <source>
        <dbReference type="ARBA" id="ARBA00022989"/>
    </source>
</evidence>
<feature type="transmembrane region" description="Helical" evidence="8">
    <location>
        <begin position="115"/>
        <end position="136"/>
    </location>
</feature>
<accession>A0A0G0LJQ1</accession>
<feature type="transmembrane region" description="Helical" evidence="8">
    <location>
        <begin position="287"/>
        <end position="305"/>
    </location>
</feature>
<proteinExistence type="predicted"/>
<feature type="transmembrane region" description="Helical" evidence="8">
    <location>
        <begin position="257"/>
        <end position="275"/>
    </location>
</feature>
<evidence type="ECO:0000256" key="8">
    <source>
        <dbReference type="SAM" id="Phobius"/>
    </source>
</evidence>
<evidence type="ECO:0000256" key="7">
    <source>
        <dbReference type="ARBA" id="ARBA00023136"/>
    </source>
</evidence>
<dbReference type="GO" id="GO:0005886">
    <property type="term" value="C:plasma membrane"/>
    <property type="evidence" value="ECO:0007669"/>
    <property type="project" value="UniProtKB-SubCell"/>
</dbReference>
<feature type="transmembrane region" description="Helical" evidence="8">
    <location>
        <begin position="589"/>
        <end position="616"/>
    </location>
</feature>
<dbReference type="PANTHER" id="PTHR33908:SF11">
    <property type="entry name" value="MEMBRANE PROTEIN"/>
    <property type="match status" value="1"/>
</dbReference>
<evidence type="ECO:0000256" key="4">
    <source>
        <dbReference type="ARBA" id="ARBA00022679"/>
    </source>
</evidence>
<feature type="domain" description="ArnT-like N-terminal" evidence="9">
    <location>
        <begin position="428"/>
        <end position="645"/>
    </location>
</feature>
<keyword evidence="6 8" id="KW-1133">Transmembrane helix</keyword>
<evidence type="ECO:0000256" key="1">
    <source>
        <dbReference type="ARBA" id="ARBA00004651"/>
    </source>
</evidence>
<dbReference type="InterPro" id="IPR038731">
    <property type="entry name" value="RgtA/B/C-like"/>
</dbReference>
<dbReference type="EMBL" id="LBVU01000003">
    <property type="protein sequence ID" value="KKQ92123.1"/>
    <property type="molecule type" value="Genomic_DNA"/>
</dbReference>
<dbReference type="STRING" id="1618572.UT17_C0003G0146"/>